<proteinExistence type="predicted"/>
<dbReference type="RefSeq" id="WP_036452040.1">
    <property type="nucleotide sequence ID" value="NZ_AWQU01000080.1"/>
</dbReference>
<feature type="compositionally biased region" description="Low complexity" evidence="6">
    <location>
        <begin position="86"/>
        <end position="100"/>
    </location>
</feature>
<evidence type="ECO:0000256" key="4">
    <source>
        <dbReference type="ARBA" id="ARBA00023136"/>
    </source>
</evidence>
<dbReference type="InterPro" id="IPR003760">
    <property type="entry name" value="PnrA-like"/>
</dbReference>
<dbReference type="AlphaFoldDB" id="A0A084U3G1"/>
<organism evidence="9 10">
    <name type="scientific">Malacoplasma iowae DK-CPA</name>
    <dbReference type="NCBI Taxonomy" id="1394179"/>
    <lineage>
        <taxon>Bacteria</taxon>
        <taxon>Bacillati</taxon>
        <taxon>Mycoplasmatota</taxon>
        <taxon>Mycoplasmoidales</taxon>
        <taxon>Mycoplasmoidaceae</taxon>
        <taxon>Malacoplasma</taxon>
    </lineage>
</organism>
<dbReference type="InterPro" id="IPR050957">
    <property type="entry name" value="BMP_lipoprotein"/>
</dbReference>
<evidence type="ECO:0000256" key="6">
    <source>
        <dbReference type="SAM" id="MobiDB-lite"/>
    </source>
</evidence>
<evidence type="ECO:0000256" key="2">
    <source>
        <dbReference type="ARBA" id="ARBA00022475"/>
    </source>
</evidence>
<dbReference type="Pfam" id="PF02608">
    <property type="entry name" value="Bmp"/>
    <property type="match status" value="1"/>
</dbReference>
<dbReference type="Proteomes" id="UP000028523">
    <property type="component" value="Unassembled WGS sequence"/>
</dbReference>
<dbReference type="GO" id="GO:0005886">
    <property type="term" value="C:plasma membrane"/>
    <property type="evidence" value="ECO:0007669"/>
    <property type="project" value="UniProtKB-SubCell"/>
</dbReference>
<evidence type="ECO:0000259" key="8">
    <source>
        <dbReference type="Pfam" id="PF02608"/>
    </source>
</evidence>
<feature type="chain" id="PRO_5001782866" evidence="7">
    <location>
        <begin position="24"/>
        <end position="558"/>
    </location>
</feature>
<dbReference type="Gene3D" id="3.40.50.2300">
    <property type="match status" value="1"/>
</dbReference>
<sequence>MKKLMLKSSILITASVLPIATLASCSIQYYDYFAEIVVSDNTSVLADNSFSQTTYEGYKQFMAEQNVTIPKLNNNNGGTGNGGKTSSGSSGNGTDNSNGTETYEKEVYTLPDADKVAQSTGLWRRPGATVAERVSTFKGSFVSGKDVMIVPGFNHEKSLKQIALDKDFSDKGFVWMDGVISEYKKENGEPSYHNVSSFSFRAEQSAFLTGIAACVFLNINKDVFEGDGGLKVGGFVGLPLVSTLDFLAGFQAGVFAFNASLKNGTSSPQMNSAENGEDQKANPNNSNNGKNWEKVEFIDLGSNISNWATGSFGVGDGMQISRTLVNKGADMIMAIAGPQTLDVISVAETSSRPVAVLGVDSAQEEQNINKPFTTLGDKKLKNAKGEEINDPKFIQFSAIKKLDSATKQVLGAIFNKNDPNNAKYTGSSFVKGFGFQNIGSIDNDTVGVSNAGLPYLYKFSKDWFKNGTNTGKTNSEETIPNDLKLDPSIVKKNKEYMKLQSDRSVKYLIKNTNDEKYYSEGWTKLPNNTGEFIALPEQLSYAIGASQLDGSKWKLKLR</sequence>
<keyword evidence="4" id="KW-0472">Membrane</keyword>
<feature type="signal peptide" evidence="7">
    <location>
        <begin position="1"/>
        <end position="23"/>
    </location>
</feature>
<evidence type="ECO:0000313" key="9">
    <source>
        <dbReference type="EMBL" id="KFB07497.1"/>
    </source>
</evidence>
<dbReference type="PROSITE" id="PS51257">
    <property type="entry name" value="PROKAR_LIPOPROTEIN"/>
    <property type="match status" value="1"/>
</dbReference>
<feature type="region of interest" description="Disordered" evidence="6">
    <location>
        <begin position="70"/>
        <end position="100"/>
    </location>
</feature>
<feature type="domain" description="ABC transporter substrate-binding protein PnrA-like" evidence="8">
    <location>
        <begin position="42"/>
        <end position="261"/>
    </location>
</feature>
<evidence type="ECO:0000313" key="10">
    <source>
        <dbReference type="Proteomes" id="UP000028523"/>
    </source>
</evidence>
<evidence type="ECO:0000256" key="3">
    <source>
        <dbReference type="ARBA" id="ARBA00022729"/>
    </source>
</evidence>
<keyword evidence="10" id="KW-1185">Reference proteome</keyword>
<accession>A0A084U3G1</accession>
<reference evidence="9 10" key="1">
    <citation type="journal article" date="2014" name="PLoS ONE">
        <title>Reduction of Hydrogen Peroxide Accumulation and Toxicity by a Catalase from Mycoplasma iowae.</title>
        <authorList>
            <person name="Pritchard R.E."/>
            <person name="Prassinos A.J."/>
            <person name="Osborne J.D."/>
            <person name="Raviv Z."/>
            <person name="Balish M.F."/>
        </authorList>
    </citation>
    <scope>NUCLEOTIDE SEQUENCE [LARGE SCALE GENOMIC DNA]</scope>
    <source>
        <strain evidence="9 10">DK-CPA</strain>
    </source>
</reference>
<name>A0A084U3G1_MALIO</name>
<feature type="region of interest" description="Disordered" evidence="6">
    <location>
        <begin position="266"/>
        <end position="290"/>
    </location>
</feature>
<evidence type="ECO:0000256" key="5">
    <source>
        <dbReference type="ARBA" id="ARBA00023288"/>
    </source>
</evidence>
<comment type="subcellular location">
    <subcellularLocation>
        <location evidence="1">Cell membrane</location>
    </subcellularLocation>
</comment>
<keyword evidence="5" id="KW-0449">Lipoprotein</keyword>
<keyword evidence="2" id="KW-1003">Cell membrane</keyword>
<gene>
    <name evidence="9" type="ORF">P271_337</name>
</gene>
<comment type="caution">
    <text evidence="9">The sequence shown here is derived from an EMBL/GenBank/DDBJ whole genome shotgun (WGS) entry which is preliminary data.</text>
</comment>
<evidence type="ECO:0000256" key="7">
    <source>
        <dbReference type="SAM" id="SignalP"/>
    </source>
</evidence>
<dbReference type="PANTHER" id="PTHR34296:SF2">
    <property type="entry name" value="ABC TRANSPORTER GUANOSINE-BINDING PROTEIN NUPN"/>
    <property type="match status" value="1"/>
</dbReference>
<evidence type="ECO:0000256" key="1">
    <source>
        <dbReference type="ARBA" id="ARBA00004236"/>
    </source>
</evidence>
<keyword evidence="3 7" id="KW-0732">Signal</keyword>
<dbReference type="PANTHER" id="PTHR34296">
    <property type="entry name" value="TRANSCRIPTIONAL ACTIVATOR PROTEIN MED"/>
    <property type="match status" value="1"/>
</dbReference>
<protein>
    <submittedName>
        <fullName evidence="9">ABC transporter substrate-binding subunit</fullName>
    </submittedName>
</protein>
<dbReference type="EMBL" id="AWQU01000080">
    <property type="protein sequence ID" value="KFB07497.1"/>
    <property type="molecule type" value="Genomic_DNA"/>
</dbReference>